<proteinExistence type="predicted"/>
<sequence>MKKTFLSKLLITFSSILLFGYGIIYACGGGDWFDNWYYNSNFTPETFADESYVPLFLSGDVFYGIGFDDQHNSRFNDQITADWQSFLKGKMNPEEVKAFLLDNDRKIKVEELYFFFKTGKKNESSIGFASKINLKEPKVKEFITFLYLAQHIESVSVVEKNWSYDPVVYKSFTDAAIIKEIENKYSAIKDTFLKNRYWFQTVKAYFYSDNKQKAIEFFNKTASEVPQNTLYYRAVSYIAGIHYKQKNYAVSNYLYSRVFDKCPEMRVVAAYNFHPQENNDWKESLEMASTNQEKAALWAIRGYYNDEQEAIAAIFELDPSSSHLNYLLTRLINNQENKISADYQKNTVAENKKQQKAKLNQSVLALVDTIANSDTVDKPYSWKMALGYLLSLNGDYDKADKMYAASEKDLPETVLASSQLRLLRFVNNLNKISKIDSKSEQTILNDLKWLYEELPAKNIENLRFYNASNWSRQYLSALYKAQNNVVMAELFSQSTAYYSGNAGNSFYDDEKNLLAMKSFLQKSDKTQMEQIAEKIYNLKWRDISNFQAVKATFENKIPQAIAYMKETDSVQHYVLLGNPFNGNIKDCHDCEHAAYQKRKFTQIDFLNLINEMQRKIANNEDVYNNSLLLGNAFYNISHFGNARTFYEISIVGYGSSPTYFREAMKRMIIDGSVSKMYYQTALLAAKTKEQKAKCIYMLAKCERNDFYNQRYYFQNKNYWEVYGDKINFLAWNGFKTLEKDYSDTKYYQDVIRECGYFNTYVNQ</sequence>
<dbReference type="Gene3D" id="1.25.40.10">
    <property type="entry name" value="Tetratricopeptide repeat domain"/>
    <property type="match status" value="1"/>
</dbReference>
<comment type="caution">
    <text evidence="1">The sequence shown here is derived from an EMBL/GenBank/DDBJ whole genome shotgun (WGS) entry which is preliminary data.</text>
</comment>
<dbReference type="PROSITE" id="PS51257">
    <property type="entry name" value="PROKAR_LIPOPROTEIN"/>
    <property type="match status" value="1"/>
</dbReference>
<protein>
    <recommendedName>
        <fullName evidence="3">Tetratricopeptide repeat-containing protein</fullName>
    </recommendedName>
</protein>
<organism evidence="1 2">
    <name type="scientific">Flavobacterium plantiphilum</name>
    <dbReference type="NCBI Taxonomy" id="3163297"/>
    <lineage>
        <taxon>Bacteria</taxon>
        <taxon>Pseudomonadati</taxon>
        <taxon>Bacteroidota</taxon>
        <taxon>Flavobacteriia</taxon>
        <taxon>Flavobacteriales</taxon>
        <taxon>Flavobacteriaceae</taxon>
        <taxon>Flavobacterium</taxon>
    </lineage>
</organism>
<evidence type="ECO:0008006" key="3">
    <source>
        <dbReference type="Google" id="ProtNLM"/>
    </source>
</evidence>
<dbReference type="RefSeq" id="WP_408079930.1">
    <property type="nucleotide sequence ID" value="NZ_JBELQA010000002.1"/>
</dbReference>
<evidence type="ECO:0000313" key="2">
    <source>
        <dbReference type="Proteomes" id="UP001629260"/>
    </source>
</evidence>
<dbReference type="SUPFAM" id="SSF48452">
    <property type="entry name" value="TPR-like"/>
    <property type="match status" value="1"/>
</dbReference>
<keyword evidence="2" id="KW-1185">Reference proteome</keyword>
<dbReference type="InterPro" id="IPR011990">
    <property type="entry name" value="TPR-like_helical_dom_sf"/>
</dbReference>
<name>A0ABW8XPP8_9FLAO</name>
<dbReference type="Proteomes" id="UP001629260">
    <property type="component" value="Unassembled WGS sequence"/>
</dbReference>
<gene>
    <name evidence="1" type="ORF">ABS764_03260</name>
</gene>
<evidence type="ECO:0000313" key="1">
    <source>
        <dbReference type="EMBL" id="MFL9829859.1"/>
    </source>
</evidence>
<dbReference type="EMBL" id="JBELQA010000002">
    <property type="protein sequence ID" value="MFL9829859.1"/>
    <property type="molecule type" value="Genomic_DNA"/>
</dbReference>
<accession>A0ABW8XPP8</accession>
<reference evidence="1 2" key="1">
    <citation type="submission" date="2024-06" db="EMBL/GenBank/DDBJ databases">
        <authorList>
            <person name="Kaempfer P."/>
            <person name="Viver T."/>
        </authorList>
    </citation>
    <scope>NUCLEOTIDE SEQUENCE [LARGE SCALE GENOMIC DNA]</scope>
    <source>
        <strain evidence="1 2">ST-87</strain>
    </source>
</reference>